<feature type="compositionally biased region" description="Low complexity" evidence="1">
    <location>
        <begin position="47"/>
        <end position="60"/>
    </location>
</feature>
<accession>A0A915I4G3</accession>
<sequence>MVSEYSVVVGATYASSHGIDLFGSRFEQFIPDHAPRNRQNFGTKMESNFPPSSSSDKPPSTVCVGRPAAKFSARNAHRG</sequence>
<proteinExistence type="predicted"/>
<feature type="compositionally biased region" description="Polar residues" evidence="1">
    <location>
        <begin position="37"/>
        <end position="46"/>
    </location>
</feature>
<evidence type="ECO:0000313" key="2">
    <source>
        <dbReference type="Proteomes" id="UP000887565"/>
    </source>
</evidence>
<keyword evidence="2" id="KW-1185">Reference proteome</keyword>
<protein>
    <submittedName>
        <fullName evidence="3">Uncharacterized protein</fullName>
    </submittedName>
</protein>
<dbReference type="WBParaSite" id="nRc.2.0.1.t08641-RA">
    <property type="protein sequence ID" value="nRc.2.0.1.t08641-RA"/>
    <property type="gene ID" value="nRc.2.0.1.g08641"/>
</dbReference>
<feature type="region of interest" description="Disordered" evidence="1">
    <location>
        <begin position="33"/>
        <end position="79"/>
    </location>
</feature>
<reference evidence="3" key="1">
    <citation type="submission" date="2022-11" db="UniProtKB">
        <authorList>
            <consortium name="WormBaseParasite"/>
        </authorList>
    </citation>
    <scope>IDENTIFICATION</scope>
</reference>
<evidence type="ECO:0000313" key="3">
    <source>
        <dbReference type="WBParaSite" id="nRc.2.0.1.t08641-RA"/>
    </source>
</evidence>
<evidence type="ECO:0000256" key="1">
    <source>
        <dbReference type="SAM" id="MobiDB-lite"/>
    </source>
</evidence>
<dbReference type="AlphaFoldDB" id="A0A915I4G3"/>
<organism evidence="2 3">
    <name type="scientific">Romanomermis culicivorax</name>
    <name type="common">Nematode worm</name>
    <dbReference type="NCBI Taxonomy" id="13658"/>
    <lineage>
        <taxon>Eukaryota</taxon>
        <taxon>Metazoa</taxon>
        <taxon>Ecdysozoa</taxon>
        <taxon>Nematoda</taxon>
        <taxon>Enoplea</taxon>
        <taxon>Dorylaimia</taxon>
        <taxon>Mermithida</taxon>
        <taxon>Mermithoidea</taxon>
        <taxon>Mermithidae</taxon>
        <taxon>Romanomermis</taxon>
    </lineage>
</organism>
<name>A0A915I4G3_ROMCU</name>
<dbReference type="Proteomes" id="UP000887565">
    <property type="component" value="Unplaced"/>
</dbReference>